<feature type="region of interest" description="Disordered" evidence="1">
    <location>
        <begin position="101"/>
        <end position="199"/>
    </location>
</feature>
<evidence type="ECO:0000313" key="3">
    <source>
        <dbReference type="Proteomes" id="UP000799777"/>
    </source>
</evidence>
<proteinExistence type="predicted"/>
<accession>A0A9P4H1G3</accession>
<dbReference type="OrthoDB" id="3789882at2759"/>
<reference evidence="2" key="1">
    <citation type="journal article" date="2020" name="Stud. Mycol.">
        <title>101 Dothideomycetes genomes: a test case for predicting lifestyles and emergence of pathogens.</title>
        <authorList>
            <person name="Haridas S."/>
            <person name="Albert R."/>
            <person name="Binder M."/>
            <person name="Bloem J."/>
            <person name="Labutti K."/>
            <person name="Salamov A."/>
            <person name="Andreopoulos B."/>
            <person name="Baker S."/>
            <person name="Barry K."/>
            <person name="Bills G."/>
            <person name="Bluhm B."/>
            <person name="Cannon C."/>
            <person name="Castanera R."/>
            <person name="Culley D."/>
            <person name="Daum C."/>
            <person name="Ezra D."/>
            <person name="Gonzalez J."/>
            <person name="Henrissat B."/>
            <person name="Kuo A."/>
            <person name="Liang C."/>
            <person name="Lipzen A."/>
            <person name="Lutzoni F."/>
            <person name="Magnuson J."/>
            <person name="Mondo S."/>
            <person name="Nolan M."/>
            <person name="Ohm R."/>
            <person name="Pangilinan J."/>
            <person name="Park H.-J."/>
            <person name="Ramirez L."/>
            <person name="Alfaro M."/>
            <person name="Sun H."/>
            <person name="Tritt A."/>
            <person name="Yoshinaga Y."/>
            <person name="Zwiers L.-H."/>
            <person name="Turgeon B."/>
            <person name="Goodwin S."/>
            <person name="Spatafora J."/>
            <person name="Crous P."/>
            <person name="Grigoriev I."/>
        </authorList>
    </citation>
    <scope>NUCLEOTIDE SEQUENCE</scope>
    <source>
        <strain evidence="2">CBS 110217</strain>
    </source>
</reference>
<sequence length="626" mass="70051">MEVTNSKPDPKTFWSGPETAFILNYADVCLQQQRDYNKSVTEEFTKFAKRDVSMNAIKNKLRYLLTKYTTDKAGSAKKFLEVGTGRLNVAAIPTKLLKEMNEQPNLRKRKAGSHDSQVSCRGHMLDGDDVVSDREHEDPMDDDYAKRPASKKPKTKHPVLVQHQRQRRGTTAPRGANILSKSAEPQSLKLAAQPGASRKRKAIPYEVSVLDSESPPHPKRQATEKLVTAEAANIKQLQIVPQQSEAKTNVPAVQQAPPQPSDSSSRSSPQTLPAQTRNAPAARSQPAITIDPKTTAEDLIARGMINDLVEVVGVLLRDQARTLKNDHGQLLDKLLQYLNSADAARANYVSLFRDLVGGRRIVGKNEFPRAPETKEFENGWKALQRRVSDAFYNCRELMPEDLDVGYIAARIDDIAKDGPIHIGKIGEWLFASPEPMCTTIYSPKELKIHESILRGRSAEEAQIFDKASMKLMFEEERFQEETKKRAENLTAKLETAIKAAWPEATGLFEDRDPRRWAEGAVELKQTLMISRNDFRVHHSRPGTTFDPAWMQAQDGEGFPVTDGKAEGRRMVTCLFPALVEQKPAPFGDLPSLDDVLVMNKKFFPNQAEKRNLNLKTVVAKATVLVV</sequence>
<feature type="compositionally biased region" description="Basic and acidic residues" evidence="1">
    <location>
        <begin position="123"/>
        <end position="137"/>
    </location>
</feature>
<dbReference type="Proteomes" id="UP000799777">
    <property type="component" value="Unassembled WGS sequence"/>
</dbReference>
<organism evidence="2 3">
    <name type="scientific">Setomelanomma holmii</name>
    <dbReference type="NCBI Taxonomy" id="210430"/>
    <lineage>
        <taxon>Eukaryota</taxon>
        <taxon>Fungi</taxon>
        <taxon>Dikarya</taxon>
        <taxon>Ascomycota</taxon>
        <taxon>Pezizomycotina</taxon>
        <taxon>Dothideomycetes</taxon>
        <taxon>Pleosporomycetidae</taxon>
        <taxon>Pleosporales</taxon>
        <taxon>Pleosporineae</taxon>
        <taxon>Phaeosphaeriaceae</taxon>
        <taxon>Setomelanomma</taxon>
    </lineage>
</organism>
<protein>
    <submittedName>
        <fullName evidence="2">Uncharacterized protein</fullName>
    </submittedName>
</protein>
<comment type="caution">
    <text evidence="2">The sequence shown here is derived from an EMBL/GenBank/DDBJ whole genome shotgun (WGS) entry which is preliminary data.</text>
</comment>
<name>A0A9P4H1G3_9PLEO</name>
<feature type="compositionally biased region" description="Low complexity" evidence="1">
    <location>
        <begin position="251"/>
        <end position="274"/>
    </location>
</feature>
<evidence type="ECO:0000313" key="2">
    <source>
        <dbReference type="EMBL" id="KAF2025870.1"/>
    </source>
</evidence>
<keyword evidence="3" id="KW-1185">Reference proteome</keyword>
<dbReference type="EMBL" id="ML978255">
    <property type="protein sequence ID" value="KAF2025870.1"/>
    <property type="molecule type" value="Genomic_DNA"/>
</dbReference>
<evidence type="ECO:0000256" key="1">
    <source>
        <dbReference type="SAM" id="MobiDB-lite"/>
    </source>
</evidence>
<gene>
    <name evidence="2" type="ORF">EK21DRAFT_92905</name>
</gene>
<feature type="region of interest" description="Disordered" evidence="1">
    <location>
        <begin position="240"/>
        <end position="286"/>
    </location>
</feature>
<dbReference type="AlphaFoldDB" id="A0A9P4H1G3"/>
<feature type="compositionally biased region" description="Basic residues" evidence="1">
    <location>
        <begin position="148"/>
        <end position="157"/>
    </location>
</feature>